<evidence type="ECO:0000259" key="7">
    <source>
        <dbReference type="PROSITE" id="PS50013"/>
    </source>
</evidence>
<proteinExistence type="predicted"/>
<dbReference type="Pfam" id="PF17218">
    <property type="entry name" value="CBX7_C"/>
    <property type="match status" value="1"/>
</dbReference>
<dbReference type="InterPro" id="IPR052458">
    <property type="entry name" value="PcG_PRC1-like_component"/>
</dbReference>
<dbReference type="AlphaFoldDB" id="C3Z6P8"/>
<dbReference type="InterPro" id="IPR023780">
    <property type="entry name" value="Chromo_domain"/>
</dbReference>
<dbReference type="eggNOG" id="KOG2748">
    <property type="taxonomic scope" value="Eukaryota"/>
</dbReference>
<feature type="compositionally biased region" description="Low complexity" evidence="6">
    <location>
        <begin position="307"/>
        <end position="318"/>
    </location>
</feature>
<dbReference type="GO" id="GO:0005634">
    <property type="term" value="C:nucleus"/>
    <property type="evidence" value="ECO:0007669"/>
    <property type="project" value="UniProtKB-SubCell"/>
</dbReference>
<comment type="subcellular location">
    <subcellularLocation>
        <location evidence="1">Nucleus</location>
    </subcellularLocation>
</comment>
<evidence type="ECO:0000256" key="5">
    <source>
        <dbReference type="ARBA" id="ARBA00023242"/>
    </source>
</evidence>
<dbReference type="PROSITE" id="PS00598">
    <property type="entry name" value="CHROMO_1"/>
    <property type="match status" value="1"/>
</dbReference>
<dbReference type="STRING" id="7739.C3Z6P8"/>
<dbReference type="Pfam" id="PF00385">
    <property type="entry name" value="Chromo"/>
    <property type="match status" value="1"/>
</dbReference>
<dbReference type="FunFam" id="2.40.50.40:FF:000006">
    <property type="entry name" value="Chromobox protein homolog 7"/>
    <property type="match status" value="1"/>
</dbReference>
<dbReference type="PANTHER" id="PTHR46389:SF3">
    <property type="entry name" value="POLYCOMB GROUP PROTEIN PC"/>
    <property type="match status" value="1"/>
</dbReference>
<dbReference type="EMBL" id="GG666590">
    <property type="protein sequence ID" value="EEN51494.1"/>
    <property type="molecule type" value="Genomic_DNA"/>
</dbReference>
<dbReference type="Gene3D" id="2.40.50.40">
    <property type="match status" value="1"/>
</dbReference>
<dbReference type="InterPro" id="IPR000953">
    <property type="entry name" value="Chromo/chromo_shadow_dom"/>
</dbReference>
<feature type="compositionally biased region" description="Gly residues" evidence="6">
    <location>
        <begin position="162"/>
        <end position="188"/>
    </location>
</feature>
<sequence>MMELSAFGERVFAAECLQKKRWRRGKAEYLVKWKGWSQKYSTWEPVDNILDPRLLLAFENRRRQKDGGGLKRGPKPKRLRIEEPLRTPGEGNAELETTGSPVSDPGSSHVGSDSTSHTTNVSFSEDDDDYVPYHSPESGEGSTEGSGEVLKRKLPGQAGSAGISGEGSGLVAGRGPGEAHGATLGGAGPSHRMWGRGAGHASQTISPSGVGSGSGKRSEVWGFVRGNPSCSPGEQMAGERGKAVASPTTPPPHNQTTMLKNIANHSQKPVSSSAVSQNKAGQSPPFGRKESASSDQENESATANSVATTAPGPGTLAARPQTLAWPPKKRWRPTVIGGQVFITDVTANFLTVTVRECSTPQGFFKPRTD</sequence>
<dbReference type="InterPro" id="IPR016197">
    <property type="entry name" value="Chromo-like_dom_sf"/>
</dbReference>
<keyword evidence="2" id="KW-0678">Repressor</keyword>
<keyword evidence="5" id="KW-0539">Nucleus</keyword>
<protein>
    <recommendedName>
        <fullName evidence="7">Chromo domain-containing protein</fullName>
    </recommendedName>
</protein>
<keyword evidence="4" id="KW-0804">Transcription</keyword>
<keyword evidence="3" id="KW-0805">Transcription regulation</keyword>
<evidence type="ECO:0000256" key="3">
    <source>
        <dbReference type="ARBA" id="ARBA00023015"/>
    </source>
</evidence>
<dbReference type="PROSITE" id="PS50013">
    <property type="entry name" value="CHROMO_2"/>
    <property type="match status" value="1"/>
</dbReference>
<feature type="region of interest" description="Disordered" evidence="6">
    <location>
        <begin position="64"/>
        <end position="330"/>
    </location>
</feature>
<dbReference type="InterPro" id="IPR033773">
    <property type="entry name" value="CBX7_C"/>
</dbReference>
<name>C3Z6P8_BRAFL</name>
<evidence type="ECO:0000313" key="8">
    <source>
        <dbReference type="EMBL" id="EEN51494.1"/>
    </source>
</evidence>
<feature type="compositionally biased region" description="Polar residues" evidence="6">
    <location>
        <begin position="254"/>
        <end position="281"/>
    </location>
</feature>
<gene>
    <name evidence="8" type="ORF">BRAFLDRAFT_118974</name>
</gene>
<feature type="compositionally biased region" description="Polar residues" evidence="6">
    <location>
        <begin position="293"/>
        <end position="306"/>
    </location>
</feature>
<dbReference type="CDD" id="cd18627">
    <property type="entry name" value="CD_polycomb_like"/>
    <property type="match status" value="1"/>
</dbReference>
<reference evidence="8" key="1">
    <citation type="journal article" date="2008" name="Nature">
        <title>The amphioxus genome and the evolution of the chordate karyotype.</title>
        <authorList>
            <consortium name="US DOE Joint Genome Institute (JGI-PGF)"/>
            <person name="Putnam N.H."/>
            <person name="Butts T."/>
            <person name="Ferrier D.E.K."/>
            <person name="Furlong R.F."/>
            <person name="Hellsten U."/>
            <person name="Kawashima T."/>
            <person name="Robinson-Rechavi M."/>
            <person name="Shoguchi E."/>
            <person name="Terry A."/>
            <person name="Yu J.-K."/>
            <person name="Benito-Gutierrez E.L."/>
            <person name="Dubchak I."/>
            <person name="Garcia-Fernandez J."/>
            <person name="Gibson-Brown J.J."/>
            <person name="Grigoriev I.V."/>
            <person name="Horton A.C."/>
            <person name="de Jong P.J."/>
            <person name="Jurka J."/>
            <person name="Kapitonov V.V."/>
            <person name="Kohara Y."/>
            <person name="Kuroki Y."/>
            <person name="Lindquist E."/>
            <person name="Lucas S."/>
            <person name="Osoegawa K."/>
            <person name="Pennacchio L.A."/>
            <person name="Salamov A.A."/>
            <person name="Satou Y."/>
            <person name="Sauka-Spengler T."/>
            <person name="Schmutz J."/>
            <person name="Shin-I T."/>
            <person name="Toyoda A."/>
            <person name="Bronner-Fraser M."/>
            <person name="Fujiyama A."/>
            <person name="Holland L.Z."/>
            <person name="Holland P.W.H."/>
            <person name="Satoh N."/>
            <person name="Rokhsar D.S."/>
        </authorList>
    </citation>
    <scope>NUCLEOTIDE SEQUENCE [LARGE SCALE GENOMIC DNA]</scope>
    <source>
        <strain evidence="8">S238N-H82</strain>
        <tissue evidence="8">Testes</tissue>
    </source>
</reference>
<feature type="compositionally biased region" description="Polar residues" evidence="6">
    <location>
        <begin position="95"/>
        <end position="123"/>
    </location>
</feature>
<feature type="compositionally biased region" description="Low complexity" evidence="6">
    <location>
        <begin position="135"/>
        <end position="148"/>
    </location>
</feature>
<accession>C3Z6P8</accession>
<organism>
    <name type="scientific">Branchiostoma floridae</name>
    <name type="common">Florida lancelet</name>
    <name type="synonym">Amphioxus</name>
    <dbReference type="NCBI Taxonomy" id="7739"/>
    <lineage>
        <taxon>Eukaryota</taxon>
        <taxon>Metazoa</taxon>
        <taxon>Chordata</taxon>
        <taxon>Cephalochordata</taxon>
        <taxon>Leptocardii</taxon>
        <taxon>Amphioxiformes</taxon>
        <taxon>Branchiostomatidae</taxon>
        <taxon>Branchiostoma</taxon>
    </lineage>
</organism>
<evidence type="ECO:0000256" key="6">
    <source>
        <dbReference type="SAM" id="MobiDB-lite"/>
    </source>
</evidence>
<evidence type="ECO:0000256" key="4">
    <source>
        <dbReference type="ARBA" id="ARBA00023163"/>
    </source>
</evidence>
<dbReference type="SUPFAM" id="SSF54160">
    <property type="entry name" value="Chromo domain-like"/>
    <property type="match status" value="1"/>
</dbReference>
<dbReference type="InParanoid" id="C3Z6P8"/>
<evidence type="ECO:0000256" key="2">
    <source>
        <dbReference type="ARBA" id="ARBA00022491"/>
    </source>
</evidence>
<dbReference type="InterPro" id="IPR023779">
    <property type="entry name" value="Chromodomain_CS"/>
</dbReference>
<feature type="domain" description="Chromo" evidence="7">
    <location>
        <begin position="12"/>
        <end position="70"/>
    </location>
</feature>
<evidence type="ECO:0000256" key="1">
    <source>
        <dbReference type="ARBA" id="ARBA00004123"/>
    </source>
</evidence>
<dbReference type="PANTHER" id="PTHR46389">
    <property type="entry name" value="POLYCOMB GROUP PROTEIN PC"/>
    <property type="match status" value="1"/>
</dbReference>
<dbReference type="SMART" id="SM00298">
    <property type="entry name" value="CHROMO"/>
    <property type="match status" value="1"/>
</dbReference>